<reference evidence="4" key="1">
    <citation type="submission" date="2020-05" db="EMBL/GenBank/DDBJ databases">
        <title>Phylogenomic resolution of chytrid fungi.</title>
        <authorList>
            <person name="Stajich J.E."/>
            <person name="Amses K."/>
            <person name="Simmons R."/>
            <person name="Seto K."/>
            <person name="Myers J."/>
            <person name="Bonds A."/>
            <person name="Quandt C.A."/>
            <person name="Barry K."/>
            <person name="Liu P."/>
            <person name="Grigoriev I."/>
            <person name="Longcore J.E."/>
            <person name="James T.Y."/>
        </authorList>
    </citation>
    <scope>NUCLEOTIDE SEQUENCE</scope>
    <source>
        <strain evidence="4">JEL0379</strain>
    </source>
</reference>
<dbReference type="PANTHER" id="PTHR21331:SF2">
    <property type="entry name" value="BRCA1-ASSOCIATED ATM ACTIVATOR 1"/>
    <property type="match status" value="1"/>
</dbReference>
<comment type="similarity">
    <text evidence="3">Belongs to the BRAT1 family.</text>
</comment>
<gene>
    <name evidence="4" type="ORF">HDU87_008567</name>
</gene>
<proteinExistence type="inferred from homology"/>
<evidence type="ECO:0000313" key="4">
    <source>
        <dbReference type="EMBL" id="KAJ3182403.1"/>
    </source>
</evidence>
<sequence length="780" mass="85093">MVLFSPDEEERLAAIISSLPTLNENIADPARHEKLLSFLQSHADRGPAHAKHMVTSYDALTVTERCLVHPDYRVPSLALRFMGHLVSNEPMIFQQVWDNHPAILSYMLAELESDCKPQVRFACVQTLELCILTSELAAEWLYESRKLPSIILRSLLCPSLYVVTATCDLVLAVINHPGLAGDSAPTAYHSLAATLHVSAQLPNTLNSWMDAERSEAPAGGKFAAIQLLWALSSQPSERAEKFLRDGGLIFRWCTLLYDPDRIVRGRVLDILKAICGWAFDPMALLDPCSPHAHLQAKSLCAAAFKFFTSELQLSTCMDSPPAPLDMSTAIDALQVLVILAKRSGDPQLVAWLVDVLTMACNALWTGDWDSFDSDMEAIRERCDVPAAIFMEDDPDVQSDNKLCRTALGTMSALIKQASSEQSNEQHNVFSDTAAALTMCLASGFPSAQSIQAMLDLLASLICEAKNDLNPHFQTVDPTPALATALRTLLIDSRWDVRESTISLLTRFLRQPAHTSAVSFLFFPANQDLIHSVLERATTDQQPYVRATAISCLRAMVLNPRMRVAANGADLAARCVGRIVGAARADAEGFVRRAGGEALAAVVTADARGGGAAGRSVVDRELMVKVFGDEDVEVRVGGVKLLAALLVMDIGDVENDDDDDGCAPSRPWLFATVGGTDLMVAASEDYSRLVRQEAHAALRDVILPRLERSSGVAGTSSKRDRIAGSMLETVAERLQRIDMDRLRVSAVPEHVYQEVLDVDESILREGREAGAGNNRLACYDC</sequence>
<dbReference type="SUPFAM" id="SSF48371">
    <property type="entry name" value="ARM repeat"/>
    <property type="match status" value="1"/>
</dbReference>
<dbReference type="GO" id="GO:0005737">
    <property type="term" value="C:cytoplasm"/>
    <property type="evidence" value="ECO:0007669"/>
    <property type="project" value="UniProtKB-SubCell"/>
</dbReference>
<dbReference type="InterPro" id="IPR011989">
    <property type="entry name" value="ARM-like"/>
</dbReference>
<dbReference type="InterPro" id="IPR038904">
    <property type="entry name" value="BRAT1"/>
</dbReference>
<dbReference type="GO" id="GO:0006974">
    <property type="term" value="P:DNA damage response"/>
    <property type="evidence" value="ECO:0007669"/>
    <property type="project" value="InterPro"/>
</dbReference>
<keyword evidence="5" id="KW-1185">Reference proteome</keyword>
<keyword evidence="2" id="KW-0963">Cytoplasm</keyword>
<accession>A0AAD5XTC7</accession>
<name>A0AAD5XTC7_9FUNG</name>
<dbReference type="InterPro" id="IPR016024">
    <property type="entry name" value="ARM-type_fold"/>
</dbReference>
<evidence type="ECO:0000256" key="1">
    <source>
        <dbReference type="ARBA" id="ARBA00004496"/>
    </source>
</evidence>
<comment type="subcellular location">
    <subcellularLocation>
        <location evidence="1">Cytoplasm</location>
    </subcellularLocation>
</comment>
<comment type="caution">
    <text evidence="4">The sequence shown here is derived from an EMBL/GenBank/DDBJ whole genome shotgun (WGS) entry which is preliminary data.</text>
</comment>
<evidence type="ECO:0000256" key="3">
    <source>
        <dbReference type="ARBA" id="ARBA00061308"/>
    </source>
</evidence>
<protein>
    <submittedName>
        <fullName evidence="4">Uncharacterized protein</fullName>
    </submittedName>
</protein>
<dbReference type="PANTHER" id="PTHR21331">
    <property type="entry name" value="BRCA1-ASSOCIATED ATM ACTIVATOR 1"/>
    <property type="match status" value="1"/>
</dbReference>
<dbReference type="Proteomes" id="UP001212152">
    <property type="component" value="Unassembled WGS sequence"/>
</dbReference>
<dbReference type="AlphaFoldDB" id="A0AAD5XTC7"/>
<dbReference type="Gene3D" id="1.25.10.10">
    <property type="entry name" value="Leucine-rich Repeat Variant"/>
    <property type="match status" value="2"/>
</dbReference>
<evidence type="ECO:0000313" key="5">
    <source>
        <dbReference type="Proteomes" id="UP001212152"/>
    </source>
</evidence>
<evidence type="ECO:0000256" key="2">
    <source>
        <dbReference type="ARBA" id="ARBA00022490"/>
    </source>
</evidence>
<dbReference type="EMBL" id="JADGJQ010000009">
    <property type="protein sequence ID" value="KAJ3182403.1"/>
    <property type="molecule type" value="Genomic_DNA"/>
</dbReference>
<dbReference type="GO" id="GO:0005634">
    <property type="term" value="C:nucleus"/>
    <property type="evidence" value="ECO:0007669"/>
    <property type="project" value="TreeGrafter"/>
</dbReference>
<organism evidence="4 5">
    <name type="scientific">Geranomyces variabilis</name>
    <dbReference type="NCBI Taxonomy" id="109894"/>
    <lineage>
        <taxon>Eukaryota</taxon>
        <taxon>Fungi</taxon>
        <taxon>Fungi incertae sedis</taxon>
        <taxon>Chytridiomycota</taxon>
        <taxon>Chytridiomycota incertae sedis</taxon>
        <taxon>Chytridiomycetes</taxon>
        <taxon>Spizellomycetales</taxon>
        <taxon>Powellomycetaceae</taxon>
        <taxon>Geranomyces</taxon>
    </lineage>
</organism>